<dbReference type="Proteomes" id="UP000183610">
    <property type="component" value="Unassembled WGS sequence"/>
</dbReference>
<proteinExistence type="predicted"/>
<sequence length="151" mass="18269">MVKVEQSGFQFDHCLTYTRTDKIENWFLPFEDLEKIALMNDIYQTGPIFFSMKEVEGERNYREFKYYLPINEKIEIETEQDLFGYESVKVDHALKVRDIDNTNLQEMQESITNYAKEQNFEMEQELYCIFLDVYNDVIFDFYAPLRNEVNK</sequence>
<evidence type="ECO:0000313" key="1">
    <source>
        <dbReference type="EMBL" id="SDW05754.1"/>
    </source>
</evidence>
<name>A0AAX2DL55_LISIV</name>
<organism evidence="1 2">
    <name type="scientific">Listeria ivanovii</name>
    <dbReference type="NCBI Taxonomy" id="1638"/>
    <lineage>
        <taxon>Bacteria</taxon>
        <taxon>Bacillati</taxon>
        <taxon>Bacillota</taxon>
        <taxon>Bacilli</taxon>
        <taxon>Bacillales</taxon>
        <taxon>Listeriaceae</taxon>
        <taxon>Listeria</taxon>
    </lineage>
</organism>
<evidence type="ECO:0000313" key="2">
    <source>
        <dbReference type="Proteomes" id="UP000183610"/>
    </source>
</evidence>
<evidence type="ECO:0008006" key="3">
    <source>
        <dbReference type="Google" id="ProtNLM"/>
    </source>
</evidence>
<gene>
    <name evidence="1" type="ORF">SAMN05421782_101252</name>
</gene>
<comment type="caution">
    <text evidence="1">The sequence shown here is derived from an EMBL/GenBank/DDBJ whole genome shotgun (WGS) entry which is preliminary data.</text>
</comment>
<dbReference type="AlphaFoldDB" id="A0AAX2DL55"/>
<dbReference type="EMBL" id="FNMX01000001">
    <property type="protein sequence ID" value="SDW05754.1"/>
    <property type="molecule type" value="Genomic_DNA"/>
</dbReference>
<protein>
    <recommendedName>
        <fullName evidence="3">DUF5085 domain-containing protein</fullName>
    </recommendedName>
</protein>
<dbReference type="RefSeq" id="WP_003718149.1">
    <property type="nucleotide sequence ID" value="NZ_FNMX01000001.1"/>
</dbReference>
<reference evidence="1 2" key="1">
    <citation type="submission" date="2016-10" db="EMBL/GenBank/DDBJ databases">
        <authorList>
            <person name="Varghese N."/>
            <person name="Submissions S."/>
        </authorList>
    </citation>
    <scope>NUCLEOTIDE SEQUENCE [LARGE SCALE GENOMIC DNA]</scope>
    <source>
        <strain evidence="1 2">ATCC 49954</strain>
    </source>
</reference>
<accession>A0AAX2DL55</accession>